<dbReference type="GeneID" id="87937686"/>
<reference evidence="3" key="1">
    <citation type="journal article" date="2023" name="bioRxiv">
        <title>Complete genome of the Medicago anthracnose fungus, Colletotrichum destructivum, reveals a mini-chromosome-like region within a core chromosome.</title>
        <authorList>
            <person name="Lapalu N."/>
            <person name="Simon A."/>
            <person name="Lu A."/>
            <person name="Plaumann P.-L."/>
            <person name="Amselem J."/>
            <person name="Pigne S."/>
            <person name="Auger A."/>
            <person name="Koch C."/>
            <person name="Dallery J.-F."/>
            <person name="O'Connell R.J."/>
        </authorList>
    </citation>
    <scope>NUCLEOTIDE SEQUENCE [LARGE SCALE GENOMIC DNA]</scope>
    <source>
        <strain evidence="3">CBS 520.97</strain>
    </source>
</reference>
<gene>
    <name evidence="2" type="ORF">CDEST_01183</name>
</gene>
<dbReference type="Proteomes" id="UP001322277">
    <property type="component" value="Chromosome 1"/>
</dbReference>
<keyword evidence="3" id="KW-1185">Reference proteome</keyword>
<dbReference type="RefSeq" id="XP_062773393.1">
    <property type="nucleotide sequence ID" value="XM_062917342.1"/>
</dbReference>
<organism evidence="2 3">
    <name type="scientific">Colletotrichum destructivum</name>
    <dbReference type="NCBI Taxonomy" id="34406"/>
    <lineage>
        <taxon>Eukaryota</taxon>
        <taxon>Fungi</taxon>
        <taxon>Dikarya</taxon>
        <taxon>Ascomycota</taxon>
        <taxon>Pezizomycotina</taxon>
        <taxon>Sordariomycetes</taxon>
        <taxon>Hypocreomycetidae</taxon>
        <taxon>Glomerellales</taxon>
        <taxon>Glomerellaceae</taxon>
        <taxon>Colletotrichum</taxon>
        <taxon>Colletotrichum destructivum species complex</taxon>
    </lineage>
</organism>
<protein>
    <submittedName>
        <fullName evidence="2">Uncharacterized protein</fullName>
    </submittedName>
</protein>
<dbReference type="KEGG" id="cdet:87937686"/>
<name>A0AAX4HYZ7_9PEZI</name>
<accession>A0AAX4HYZ7</accession>
<proteinExistence type="predicted"/>
<sequence length="153" mass="16891">MWASPTDYCRKKEKDTSLYALRAASEVVDMSISRPTQGCAGRRATNTCTDTAITTHPWMGHRISSPWRPGVSSSRGGVVYQTLSESETTGERWLIFLASPSSTKHDTFDVDFIVRTRGGHHDNLNGQRNAHQSVACRPPASHGNMAKQSMIRA</sequence>
<dbReference type="EMBL" id="CP137305">
    <property type="protein sequence ID" value="WQF76169.1"/>
    <property type="molecule type" value="Genomic_DNA"/>
</dbReference>
<dbReference type="AlphaFoldDB" id="A0AAX4HYZ7"/>
<feature type="region of interest" description="Disordered" evidence="1">
    <location>
        <begin position="121"/>
        <end position="153"/>
    </location>
</feature>
<evidence type="ECO:0000256" key="1">
    <source>
        <dbReference type="SAM" id="MobiDB-lite"/>
    </source>
</evidence>
<evidence type="ECO:0000313" key="2">
    <source>
        <dbReference type="EMBL" id="WQF76169.1"/>
    </source>
</evidence>
<evidence type="ECO:0000313" key="3">
    <source>
        <dbReference type="Proteomes" id="UP001322277"/>
    </source>
</evidence>